<feature type="repeat" description="WD" evidence="3">
    <location>
        <begin position="60"/>
        <end position="101"/>
    </location>
</feature>
<dbReference type="EnsemblBacteria" id="BAC88476">
    <property type="protein sequence ID" value="BAC88476"/>
    <property type="gene ID" value="BAC88476"/>
</dbReference>
<dbReference type="PATRIC" id="fig|251221.4.peg.545"/>
<dbReference type="PROSITE" id="PS50082">
    <property type="entry name" value="WD_REPEATS_2"/>
    <property type="match status" value="3"/>
</dbReference>
<protein>
    <submittedName>
        <fullName evidence="4">WD-40 repeat protein</fullName>
    </submittedName>
</protein>
<dbReference type="InterPro" id="IPR036322">
    <property type="entry name" value="WD40_repeat_dom_sf"/>
</dbReference>
<dbReference type="SMART" id="SM00320">
    <property type="entry name" value="WD40"/>
    <property type="match status" value="8"/>
</dbReference>
<dbReference type="Pfam" id="PF00400">
    <property type="entry name" value="WD40"/>
    <property type="match status" value="4"/>
</dbReference>
<proteinExistence type="predicted"/>
<dbReference type="PRINTS" id="PR00320">
    <property type="entry name" value="GPROTEINBRPT"/>
</dbReference>
<dbReference type="SUPFAM" id="SSF50978">
    <property type="entry name" value="WD40 repeat-like"/>
    <property type="match status" value="1"/>
</dbReference>
<dbReference type="AlphaFoldDB" id="Q7NN78"/>
<keyword evidence="5" id="KW-1185">Reference proteome</keyword>
<sequence length="354" mass="37909">MSGLKRSRNSHTLAERWRTGLEDYVTATAWSADGTLLAAATASGPVALLAGDTGEVAATLPGHPSGTLTLAWSPRDRYLATGGQDGRARLWDPTTGREMAALEGGAAWVEHLAWSDAPYLLATAAGRRLNLWSADGQLIRTAEPPHTSTISGLVWHPGQRRFATSCYGAVRLHLPLKPEPADVFEYQGSLIALSWSPDGRWIVCGCQDATVHIWETTSGEDLQMRGFETKVRNLSWEPGGRYLATASGMIITVWDFSGRGPANTRPRLLSAHQGSVTGLAYQHRGGLLASGSSDGSVCLWNPLKQTKPVAFAQGNAPVDNLAWRPDDQSFVCGLASGEVSAWGVPTEGRGFGRH</sequence>
<dbReference type="Gene3D" id="2.130.10.10">
    <property type="entry name" value="YVTN repeat-like/Quinoprotein amine dehydrogenase"/>
    <property type="match status" value="2"/>
</dbReference>
<reference evidence="4 5" key="1">
    <citation type="journal article" date="2003" name="DNA Res.">
        <title>Complete genome structure of Gloeobacter violaceus PCC 7421, a cyanobacterium that lacks thylakoids.</title>
        <authorList>
            <person name="Nakamura Y."/>
            <person name="Kaneko T."/>
            <person name="Sato S."/>
            <person name="Mimuro M."/>
            <person name="Miyashita H."/>
            <person name="Tsuchiya T."/>
            <person name="Sasamoto S."/>
            <person name="Watanabe A."/>
            <person name="Kawashima K."/>
            <person name="Kishida Y."/>
            <person name="Kiyokawa C."/>
            <person name="Kohara M."/>
            <person name="Matsumoto M."/>
            <person name="Matsuno A."/>
            <person name="Nakazaki N."/>
            <person name="Shimpo S."/>
            <person name="Takeuchi C."/>
            <person name="Yamada M."/>
            <person name="Tabata S."/>
        </authorList>
    </citation>
    <scope>NUCLEOTIDE SEQUENCE [LARGE SCALE GENOMIC DNA]</scope>
    <source>
        <strain evidence="5">ATCC 29082 / PCC 7421</strain>
    </source>
</reference>
<evidence type="ECO:0000256" key="3">
    <source>
        <dbReference type="PROSITE-ProRule" id="PRU00221"/>
    </source>
</evidence>
<dbReference type="InterPro" id="IPR001680">
    <property type="entry name" value="WD40_rpt"/>
</dbReference>
<name>Q7NN78_GLOVI</name>
<dbReference type="PANTHER" id="PTHR19848:SF8">
    <property type="entry name" value="F-BOX AND WD REPEAT DOMAIN CONTAINING 7"/>
    <property type="match status" value="1"/>
</dbReference>
<dbReference type="EMBL" id="BA000045">
    <property type="protein sequence ID" value="BAC88476.1"/>
    <property type="molecule type" value="Genomic_DNA"/>
</dbReference>
<dbReference type="eggNOG" id="COG2319">
    <property type="taxonomic scope" value="Bacteria"/>
</dbReference>
<dbReference type="OrthoDB" id="434800at2"/>
<gene>
    <name evidence="4" type="ordered locus">glr0535</name>
</gene>
<dbReference type="Proteomes" id="UP000000557">
    <property type="component" value="Chromosome"/>
</dbReference>
<dbReference type="PhylomeDB" id="Q7NN78"/>
<evidence type="ECO:0000256" key="2">
    <source>
        <dbReference type="ARBA" id="ARBA00022737"/>
    </source>
</evidence>
<dbReference type="InterPro" id="IPR015943">
    <property type="entry name" value="WD40/YVTN_repeat-like_dom_sf"/>
</dbReference>
<dbReference type="CDD" id="cd00200">
    <property type="entry name" value="WD40"/>
    <property type="match status" value="1"/>
</dbReference>
<evidence type="ECO:0000256" key="1">
    <source>
        <dbReference type="ARBA" id="ARBA00022574"/>
    </source>
</evidence>
<dbReference type="InParanoid" id="Q7NN78"/>
<keyword evidence="1 3" id="KW-0853">WD repeat</keyword>
<dbReference type="RefSeq" id="WP_011140538.1">
    <property type="nucleotide sequence ID" value="NC_005125.1"/>
</dbReference>
<dbReference type="PANTHER" id="PTHR19848">
    <property type="entry name" value="WD40 REPEAT PROTEIN"/>
    <property type="match status" value="1"/>
</dbReference>
<reference evidence="4 5" key="2">
    <citation type="journal article" date="2003" name="DNA Res.">
        <title>Complete genome structure of Gloeobacter violaceus PCC 7421, a cyanobacterium that lacks thylakoids (supplement).</title>
        <authorList>
            <person name="Nakamura Y."/>
            <person name="Kaneko T."/>
            <person name="Sato S."/>
            <person name="Mimuro M."/>
            <person name="Miyashita H."/>
            <person name="Tsuchiya T."/>
            <person name="Sasamoto S."/>
            <person name="Watanabe A."/>
            <person name="Kawashima K."/>
            <person name="Kishida Y."/>
            <person name="Kiyokawa C."/>
            <person name="Kohara M."/>
            <person name="Matsumoto M."/>
            <person name="Matsuno A."/>
            <person name="Nakazaki N."/>
            <person name="Shimpo S."/>
            <person name="Takeuchi C."/>
            <person name="Yamada M."/>
            <person name="Tabata S."/>
        </authorList>
    </citation>
    <scope>NUCLEOTIDE SEQUENCE [LARGE SCALE GENOMIC DNA]</scope>
    <source>
        <strain evidence="5">ATCC 29082 / PCC 7421</strain>
    </source>
</reference>
<dbReference type="InterPro" id="IPR020472">
    <property type="entry name" value="WD40_PAC1"/>
</dbReference>
<feature type="repeat" description="WD" evidence="3">
    <location>
        <begin position="183"/>
        <end position="224"/>
    </location>
</feature>
<accession>Q7NN78</accession>
<evidence type="ECO:0000313" key="4">
    <source>
        <dbReference type="EMBL" id="BAC88476.1"/>
    </source>
</evidence>
<dbReference type="KEGG" id="gvi:glr0535"/>
<evidence type="ECO:0000313" key="5">
    <source>
        <dbReference type="Proteomes" id="UP000000557"/>
    </source>
</evidence>
<keyword evidence="2" id="KW-0677">Repeat</keyword>
<organism evidence="4 5">
    <name type="scientific">Gloeobacter violaceus (strain ATCC 29082 / PCC 7421)</name>
    <dbReference type="NCBI Taxonomy" id="251221"/>
    <lineage>
        <taxon>Bacteria</taxon>
        <taxon>Bacillati</taxon>
        <taxon>Cyanobacteriota</taxon>
        <taxon>Cyanophyceae</taxon>
        <taxon>Gloeobacterales</taxon>
        <taxon>Gloeobacteraceae</taxon>
        <taxon>Gloeobacter</taxon>
    </lineage>
</organism>
<feature type="repeat" description="WD" evidence="3">
    <location>
        <begin position="269"/>
        <end position="301"/>
    </location>
</feature>
<dbReference type="PROSITE" id="PS50294">
    <property type="entry name" value="WD_REPEATS_REGION"/>
    <property type="match status" value="3"/>
</dbReference>
<dbReference type="HOGENOM" id="CLU_067065_0_0_3"/>
<dbReference type="STRING" id="251221.gene:10758008"/>